<keyword evidence="2" id="KW-1185">Reference proteome</keyword>
<accession>A0AAV9MZA5</accession>
<reference evidence="1 2" key="1">
    <citation type="submission" date="2023-08" db="EMBL/GenBank/DDBJ databases">
        <title>Black Yeasts Isolated from many extreme environments.</title>
        <authorList>
            <person name="Coleine C."/>
            <person name="Stajich J.E."/>
            <person name="Selbmann L."/>
        </authorList>
    </citation>
    <scope>NUCLEOTIDE SEQUENCE [LARGE SCALE GENOMIC DNA]</scope>
    <source>
        <strain evidence="1 2">CCFEE 5792</strain>
    </source>
</reference>
<dbReference type="Pfam" id="PF00106">
    <property type="entry name" value="adh_short"/>
    <property type="match status" value="1"/>
</dbReference>
<dbReference type="InterPro" id="IPR002347">
    <property type="entry name" value="SDR_fam"/>
</dbReference>
<evidence type="ECO:0000313" key="1">
    <source>
        <dbReference type="EMBL" id="KAK5046993.1"/>
    </source>
</evidence>
<name>A0AAV9MZA5_9EURO</name>
<dbReference type="Proteomes" id="UP001358417">
    <property type="component" value="Unassembled WGS sequence"/>
</dbReference>
<dbReference type="InterPro" id="IPR036291">
    <property type="entry name" value="NAD(P)-bd_dom_sf"/>
</dbReference>
<protein>
    <recommendedName>
        <fullName evidence="3">NAD(P)-binding protein</fullName>
    </recommendedName>
</protein>
<dbReference type="InterPro" id="IPR052184">
    <property type="entry name" value="SDR_enzymes"/>
</dbReference>
<dbReference type="SUPFAM" id="SSF51735">
    <property type="entry name" value="NAD(P)-binding Rossmann-fold domains"/>
    <property type="match status" value="1"/>
</dbReference>
<organism evidence="1 2">
    <name type="scientific">Exophiala bonariae</name>
    <dbReference type="NCBI Taxonomy" id="1690606"/>
    <lineage>
        <taxon>Eukaryota</taxon>
        <taxon>Fungi</taxon>
        <taxon>Dikarya</taxon>
        <taxon>Ascomycota</taxon>
        <taxon>Pezizomycotina</taxon>
        <taxon>Eurotiomycetes</taxon>
        <taxon>Chaetothyriomycetidae</taxon>
        <taxon>Chaetothyriales</taxon>
        <taxon>Herpotrichiellaceae</taxon>
        <taxon>Exophiala</taxon>
    </lineage>
</organism>
<dbReference type="CDD" id="cd05325">
    <property type="entry name" value="carb_red_sniffer_like_SDR_c"/>
    <property type="match status" value="1"/>
</dbReference>
<dbReference type="PANTHER" id="PTHR45458">
    <property type="entry name" value="SHORT-CHAIN DEHYDROGENASE/REDUCTASE SDR"/>
    <property type="match status" value="1"/>
</dbReference>
<dbReference type="RefSeq" id="XP_064702560.1">
    <property type="nucleotide sequence ID" value="XM_064850491.1"/>
</dbReference>
<dbReference type="GO" id="GO:0016616">
    <property type="term" value="F:oxidoreductase activity, acting on the CH-OH group of donors, NAD or NADP as acceptor"/>
    <property type="evidence" value="ECO:0007669"/>
    <property type="project" value="TreeGrafter"/>
</dbReference>
<gene>
    <name evidence="1" type="ORF">LTR84_006935</name>
</gene>
<sequence length="271" mass="29146">MPSYLITGANRGIGFEFVRQLSSDSSNTVIGIVRDKAAAEATVAKELEGRKNIHILETDVTDYNGLKRAAEATAKITGGGLDYVISNAALIPFWSAFEPLGELGKEPERLEKELAECFNVNVIATVHLINLFIPLVLKGEAKKVITITTGFADAELNAKYNLSIAGPYSISKAAVNMVVAKYSAEYAEQGVLFLALAPGMVDTGNMDKLTPEQGQKAMGMMGKFKDYAPDFSGPITPEESVKLMRAVWDKASVANGDGGAFLSQFGNKQWL</sequence>
<comment type="caution">
    <text evidence="1">The sequence shown here is derived from an EMBL/GenBank/DDBJ whole genome shotgun (WGS) entry which is preliminary data.</text>
</comment>
<proteinExistence type="predicted"/>
<dbReference type="AlphaFoldDB" id="A0AAV9MZA5"/>
<dbReference type="EMBL" id="JAVRRD010000027">
    <property type="protein sequence ID" value="KAK5046993.1"/>
    <property type="molecule type" value="Genomic_DNA"/>
</dbReference>
<evidence type="ECO:0000313" key="2">
    <source>
        <dbReference type="Proteomes" id="UP001358417"/>
    </source>
</evidence>
<dbReference type="Gene3D" id="3.40.50.720">
    <property type="entry name" value="NAD(P)-binding Rossmann-like Domain"/>
    <property type="match status" value="1"/>
</dbReference>
<evidence type="ECO:0008006" key="3">
    <source>
        <dbReference type="Google" id="ProtNLM"/>
    </source>
</evidence>
<dbReference type="PRINTS" id="PR00081">
    <property type="entry name" value="GDHRDH"/>
</dbReference>
<dbReference type="PANTHER" id="PTHR45458:SF3">
    <property type="entry name" value="CHAIN DEHYDROGENASE (ATSC), PUTATIVE-RELATED"/>
    <property type="match status" value="1"/>
</dbReference>
<dbReference type="GeneID" id="89975103"/>